<gene>
    <name evidence="2" type="ORF">D4A92_00490</name>
</gene>
<feature type="region of interest" description="Disordered" evidence="1">
    <location>
        <begin position="108"/>
        <end position="128"/>
    </location>
</feature>
<dbReference type="EMBL" id="CP032405">
    <property type="protein sequence ID" value="QRF50031.1"/>
    <property type="molecule type" value="Genomic_DNA"/>
</dbReference>
<keyword evidence="3" id="KW-1185">Reference proteome</keyword>
<evidence type="ECO:0000256" key="1">
    <source>
        <dbReference type="SAM" id="MobiDB-lite"/>
    </source>
</evidence>
<evidence type="ECO:0000313" key="3">
    <source>
        <dbReference type="Proteomes" id="UP000596351"/>
    </source>
</evidence>
<accession>A0ABX7ES92</accession>
<sequence length="144" mass="14477">MSAAVVTLVAQSNCPICGSQITSGGGGVAFASATFACGCELQTANGQIVIGTPCPAPSYVAVRALNETFASEMPTPPGNQIRTAECDGEDAVPGTGQLPVGTASNLLRGDRAERMANPHRPQMKSAEERAACAEARAARSGGAA</sequence>
<reference evidence="2 3" key="1">
    <citation type="submission" date="2018-09" db="EMBL/GenBank/DDBJ databases">
        <title>Rhizobium sp. MAE2-X.</title>
        <authorList>
            <person name="Lee Y."/>
            <person name="Jeon C.O."/>
        </authorList>
    </citation>
    <scope>NUCLEOTIDE SEQUENCE [LARGE SCALE GENOMIC DNA]</scope>
    <source>
        <strain evidence="2 3">MAE2-X</strain>
    </source>
</reference>
<dbReference type="Proteomes" id="UP000596351">
    <property type="component" value="Chromosome"/>
</dbReference>
<name>A0ABX7ES92_9HYPH</name>
<evidence type="ECO:0000313" key="2">
    <source>
        <dbReference type="EMBL" id="QRF50031.1"/>
    </source>
</evidence>
<organism evidence="2 3">
    <name type="scientific">Rhizobium rosettiformans</name>
    <dbReference type="NCBI Taxonomy" id="1368430"/>
    <lineage>
        <taxon>Bacteria</taxon>
        <taxon>Pseudomonadati</taxon>
        <taxon>Pseudomonadota</taxon>
        <taxon>Alphaproteobacteria</taxon>
        <taxon>Hyphomicrobiales</taxon>
        <taxon>Rhizobiaceae</taxon>
        <taxon>Rhizobium/Agrobacterium group</taxon>
        <taxon>Rhizobium</taxon>
    </lineage>
</organism>
<dbReference type="RefSeq" id="WP_203017386.1">
    <property type="nucleotide sequence ID" value="NZ_CP032405.1"/>
</dbReference>
<proteinExistence type="predicted"/>
<protein>
    <submittedName>
        <fullName evidence="2">Uncharacterized protein</fullName>
    </submittedName>
</protein>